<comment type="caution">
    <text evidence="2">The sequence shown here is derived from an EMBL/GenBank/DDBJ whole genome shotgun (WGS) entry which is preliminary data.</text>
</comment>
<proteinExistence type="predicted"/>
<evidence type="ECO:0000313" key="3">
    <source>
        <dbReference type="Proteomes" id="UP001642484"/>
    </source>
</evidence>
<evidence type="ECO:0000256" key="1">
    <source>
        <dbReference type="SAM" id="MobiDB-lite"/>
    </source>
</evidence>
<accession>A0ABP0J7E4</accession>
<organism evidence="2 3">
    <name type="scientific">Durusdinium trenchii</name>
    <dbReference type="NCBI Taxonomy" id="1381693"/>
    <lineage>
        <taxon>Eukaryota</taxon>
        <taxon>Sar</taxon>
        <taxon>Alveolata</taxon>
        <taxon>Dinophyceae</taxon>
        <taxon>Suessiales</taxon>
        <taxon>Symbiodiniaceae</taxon>
        <taxon>Durusdinium</taxon>
    </lineage>
</organism>
<gene>
    <name evidence="2" type="ORF">CCMP2556_LOCUS10032</name>
</gene>
<protein>
    <submittedName>
        <fullName evidence="2">Uncharacterized protein</fullName>
    </submittedName>
</protein>
<name>A0ABP0J7E4_9DINO</name>
<keyword evidence="3" id="KW-1185">Reference proteome</keyword>
<reference evidence="2 3" key="1">
    <citation type="submission" date="2024-02" db="EMBL/GenBank/DDBJ databases">
        <authorList>
            <person name="Chen Y."/>
            <person name="Shah S."/>
            <person name="Dougan E. K."/>
            <person name="Thang M."/>
            <person name="Chan C."/>
        </authorList>
    </citation>
    <scope>NUCLEOTIDE SEQUENCE [LARGE SCALE GENOMIC DNA]</scope>
</reference>
<feature type="region of interest" description="Disordered" evidence="1">
    <location>
        <begin position="95"/>
        <end position="122"/>
    </location>
</feature>
<dbReference type="EMBL" id="CAXAMN010004633">
    <property type="protein sequence ID" value="CAK9010335.1"/>
    <property type="molecule type" value="Genomic_DNA"/>
</dbReference>
<evidence type="ECO:0000313" key="2">
    <source>
        <dbReference type="EMBL" id="CAK9010335.1"/>
    </source>
</evidence>
<dbReference type="Proteomes" id="UP001642484">
    <property type="component" value="Unassembled WGS sequence"/>
</dbReference>
<feature type="region of interest" description="Disordered" evidence="1">
    <location>
        <begin position="220"/>
        <end position="254"/>
    </location>
</feature>
<feature type="compositionally biased region" description="Basic and acidic residues" evidence="1">
    <location>
        <begin position="224"/>
        <end position="235"/>
    </location>
</feature>
<feature type="region of interest" description="Disordered" evidence="1">
    <location>
        <begin position="440"/>
        <end position="493"/>
    </location>
</feature>
<feature type="region of interest" description="Disordered" evidence="1">
    <location>
        <begin position="136"/>
        <end position="193"/>
    </location>
</feature>
<sequence length="580" mass="64717">MVAYWRNQKWVQGSLHAGGKWWGTAIVLGKVGRNYVLMHRRQVIRCAPEQVRAATTEEKITLGTPQAELLGIKDMIDQGNIRSQQFLDLVAQSYPPEAGETPMPETDSGQPESDPVRAPDAVEDPGQSVLMELGTRVPHESEVSNQKDNPESSENPEDLVKDKKESLPSPHDSQYGPIRRRITGKDGPFSLWRPAPIQQDEFVEIMKELVSPLVEQAIESTSPAHEEHKRARSEMDSAEAGEPAPSRPRLSEALSVEECSDLSKLMDEAPFEVFMSEYLKKKMKKELRHSNNPPELQAKIDEGKRNEWNTIVNKDNAVRLHFGRRAAQIKKDHADRFIGSRFVLTRKPLEEGGHVDPNDWSSFLVKGEGASSRQRKFELVVITIKAMSTASGTVEWLALLLSEILDGPLLVRDCRLRKDGTMELLIAALHDESGEDLSEFELLSPSSKPQGSMTDASKRRSDEVSSSEAPCLKQRPIAPHAGGKQPDDRFPPGISSLTEWGKTVLQYGKFGKADLTYAEMADDPAKDKSSYCTWIKSQKDRDTLHVQLRDFGKYLAARTDSAESGVICYPGSSLPRQMRG</sequence>
<feature type="compositionally biased region" description="Polar residues" evidence="1">
    <location>
        <begin position="444"/>
        <end position="455"/>
    </location>
</feature>